<organism evidence="1 2">
    <name type="scientific">Paxillus rubicundulus Ve08.2h10</name>
    <dbReference type="NCBI Taxonomy" id="930991"/>
    <lineage>
        <taxon>Eukaryota</taxon>
        <taxon>Fungi</taxon>
        <taxon>Dikarya</taxon>
        <taxon>Basidiomycota</taxon>
        <taxon>Agaricomycotina</taxon>
        <taxon>Agaricomycetes</taxon>
        <taxon>Agaricomycetidae</taxon>
        <taxon>Boletales</taxon>
        <taxon>Paxilineae</taxon>
        <taxon>Paxillaceae</taxon>
        <taxon>Paxillus</taxon>
    </lineage>
</organism>
<dbReference type="Proteomes" id="UP000054538">
    <property type="component" value="Unassembled WGS sequence"/>
</dbReference>
<keyword evidence="2" id="KW-1185">Reference proteome</keyword>
<reference evidence="2" key="2">
    <citation type="submission" date="2015-01" db="EMBL/GenBank/DDBJ databases">
        <title>Evolutionary Origins and Diversification of the Mycorrhizal Mutualists.</title>
        <authorList>
            <consortium name="DOE Joint Genome Institute"/>
            <consortium name="Mycorrhizal Genomics Consortium"/>
            <person name="Kohler A."/>
            <person name="Kuo A."/>
            <person name="Nagy L.G."/>
            <person name="Floudas D."/>
            <person name="Copeland A."/>
            <person name="Barry K.W."/>
            <person name="Cichocki N."/>
            <person name="Veneault-Fourrey C."/>
            <person name="LaButti K."/>
            <person name="Lindquist E.A."/>
            <person name="Lipzen A."/>
            <person name="Lundell T."/>
            <person name="Morin E."/>
            <person name="Murat C."/>
            <person name="Riley R."/>
            <person name="Ohm R."/>
            <person name="Sun H."/>
            <person name="Tunlid A."/>
            <person name="Henrissat B."/>
            <person name="Grigoriev I.V."/>
            <person name="Hibbett D.S."/>
            <person name="Martin F."/>
        </authorList>
    </citation>
    <scope>NUCLEOTIDE SEQUENCE [LARGE SCALE GENOMIC DNA]</scope>
    <source>
        <strain evidence="2">Ve08.2h10</strain>
    </source>
</reference>
<evidence type="ECO:0000313" key="2">
    <source>
        <dbReference type="Proteomes" id="UP000054538"/>
    </source>
</evidence>
<evidence type="ECO:0000313" key="1">
    <source>
        <dbReference type="EMBL" id="KIK81930.1"/>
    </source>
</evidence>
<dbReference type="OrthoDB" id="162969at2759"/>
<dbReference type="InParanoid" id="A0A0D0DR11"/>
<accession>A0A0D0DR11</accession>
<dbReference type="HOGENOM" id="CLU_156048_0_0_1"/>
<sequence length="111" mass="12772">MDIMELLNLAVETHDVFDVTDEDIFESVMDAKKLWERNGGDDNNDINMPAPSLTRSEVLQALLTLRKYIAALDDPFARKLEVMLGSFGQWTRVVEMQGMEDTKLTDYFPRK</sequence>
<name>A0A0D0DR11_9AGAM</name>
<gene>
    <name evidence="1" type="ORF">PAXRUDRAFT_154894</name>
</gene>
<proteinExistence type="predicted"/>
<reference evidence="1 2" key="1">
    <citation type="submission" date="2014-04" db="EMBL/GenBank/DDBJ databases">
        <authorList>
            <consortium name="DOE Joint Genome Institute"/>
            <person name="Kuo A."/>
            <person name="Kohler A."/>
            <person name="Jargeat P."/>
            <person name="Nagy L.G."/>
            <person name="Floudas D."/>
            <person name="Copeland A."/>
            <person name="Barry K.W."/>
            <person name="Cichocki N."/>
            <person name="Veneault-Fourrey C."/>
            <person name="LaButti K."/>
            <person name="Lindquist E.A."/>
            <person name="Lipzen A."/>
            <person name="Lundell T."/>
            <person name="Morin E."/>
            <person name="Murat C."/>
            <person name="Sun H."/>
            <person name="Tunlid A."/>
            <person name="Henrissat B."/>
            <person name="Grigoriev I.V."/>
            <person name="Hibbett D.S."/>
            <person name="Martin F."/>
            <person name="Nordberg H.P."/>
            <person name="Cantor M.N."/>
            <person name="Hua S.X."/>
        </authorList>
    </citation>
    <scope>NUCLEOTIDE SEQUENCE [LARGE SCALE GENOMIC DNA]</scope>
    <source>
        <strain evidence="1 2">Ve08.2h10</strain>
    </source>
</reference>
<protein>
    <submittedName>
        <fullName evidence="1">Uncharacterized protein</fullName>
    </submittedName>
</protein>
<dbReference type="AlphaFoldDB" id="A0A0D0DR11"/>
<dbReference type="EMBL" id="KN825705">
    <property type="protein sequence ID" value="KIK81930.1"/>
    <property type="molecule type" value="Genomic_DNA"/>
</dbReference>